<dbReference type="AlphaFoldDB" id="A0A919B6K5"/>
<proteinExistence type="predicted"/>
<evidence type="ECO:0000313" key="1">
    <source>
        <dbReference type="EMBL" id="GHF61552.1"/>
    </source>
</evidence>
<dbReference type="EMBL" id="BNBD01000011">
    <property type="protein sequence ID" value="GHF61552.1"/>
    <property type="molecule type" value="Genomic_DNA"/>
</dbReference>
<sequence length="170" mass="19509">MTGWRYEVWVCKDGWTDPAAHDGTCGLWSCTAIHWNGRWFKAFEDAVPHPHAVVEAIPVDIDPGWKRHTVFEHIQGGGLCKRCWDRHINSHKEHVISEPMGWCVPCVDAQKRRGPLARTPNGEEFMCEDCRSAFRRSHERSAYVTGRDPDSRLYRPVLDVAREDAGEGER</sequence>
<comment type="caution">
    <text evidence="1">The sequence shown here is derived from an EMBL/GenBank/DDBJ whole genome shotgun (WGS) entry which is preliminary data.</text>
</comment>
<reference evidence="1" key="1">
    <citation type="journal article" date="2014" name="Int. J. Syst. Evol. Microbiol.">
        <title>Complete genome sequence of Corynebacterium casei LMG S-19264T (=DSM 44701T), isolated from a smear-ripened cheese.</title>
        <authorList>
            <consortium name="US DOE Joint Genome Institute (JGI-PGF)"/>
            <person name="Walter F."/>
            <person name="Albersmeier A."/>
            <person name="Kalinowski J."/>
            <person name="Ruckert C."/>
        </authorList>
    </citation>
    <scope>NUCLEOTIDE SEQUENCE</scope>
    <source>
        <strain evidence="1">JCM 4059</strain>
    </source>
</reference>
<dbReference type="Proteomes" id="UP000638313">
    <property type="component" value="Unassembled WGS sequence"/>
</dbReference>
<keyword evidence="2" id="KW-1185">Reference proteome</keyword>
<protein>
    <submittedName>
        <fullName evidence="1">Uncharacterized protein</fullName>
    </submittedName>
</protein>
<reference evidence="1" key="2">
    <citation type="submission" date="2020-09" db="EMBL/GenBank/DDBJ databases">
        <authorList>
            <person name="Sun Q."/>
            <person name="Ohkuma M."/>
        </authorList>
    </citation>
    <scope>NUCLEOTIDE SEQUENCE</scope>
    <source>
        <strain evidence="1">JCM 4059</strain>
    </source>
</reference>
<organism evidence="1 2">
    <name type="scientific">Streptomyces mashuensis</name>
    <dbReference type="NCBI Taxonomy" id="33904"/>
    <lineage>
        <taxon>Bacteria</taxon>
        <taxon>Bacillati</taxon>
        <taxon>Actinomycetota</taxon>
        <taxon>Actinomycetes</taxon>
        <taxon>Kitasatosporales</taxon>
        <taxon>Streptomycetaceae</taxon>
        <taxon>Streptomyces</taxon>
    </lineage>
</organism>
<accession>A0A919B6K5</accession>
<evidence type="ECO:0000313" key="2">
    <source>
        <dbReference type="Proteomes" id="UP000638313"/>
    </source>
</evidence>
<name>A0A919B6K5_9ACTN</name>
<gene>
    <name evidence="1" type="ORF">GCM10010218_48870</name>
</gene>